<evidence type="ECO:0000256" key="3">
    <source>
        <dbReference type="ARBA" id="ARBA00022814"/>
    </source>
</evidence>
<feature type="compositionally biased region" description="Acidic residues" evidence="9">
    <location>
        <begin position="390"/>
        <end position="403"/>
    </location>
</feature>
<dbReference type="GO" id="GO:0003723">
    <property type="term" value="F:RNA binding"/>
    <property type="evidence" value="ECO:0007669"/>
    <property type="project" value="UniProtKB-UniRule"/>
</dbReference>
<comment type="subcellular location">
    <subcellularLocation>
        <location evidence="7">Cytoplasm</location>
    </subcellularLocation>
</comment>
<dbReference type="InterPro" id="IPR012340">
    <property type="entry name" value="NA-bd_OB-fold"/>
</dbReference>
<comment type="subunit">
    <text evidence="7">Monomer. Binds directly to the core enzyme of the DNA-dependent RNA polymerase and to nascent RNA.</text>
</comment>
<dbReference type="Gene3D" id="3.30.1480.10">
    <property type="entry name" value="NusA, N-terminal domain"/>
    <property type="match status" value="1"/>
</dbReference>
<dbReference type="CDD" id="cd22529">
    <property type="entry name" value="KH-II_NusA_rpt2"/>
    <property type="match status" value="1"/>
</dbReference>
<dbReference type="InterPro" id="IPR030842">
    <property type="entry name" value="TF_NusA_bacterial"/>
</dbReference>
<keyword evidence="1 7" id="KW-0806">Transcription termination</keyword>
<evidence type="ECO:0000259" key="10">
    <source>
        <dbReference type="SMART" id="SM00322"/>
    </source>
</evidence>
<evidence type="ECO:0000313" key="11">
    <source>
        <dbReference type="EMBL" id="SDH87973.1"/>
    </source>
</evidence>
<evidence type="ECO:0000256" key="4">
    <source>
        <dbReference type="ARBA" id="ARBA00022884"/>
    </source>
</evidence>
<feature type="domain" description="K Homology" evidence="10">
    <location>
        <begin position="313"/>
        <end position="378"/>
    </location>
</feature>
<dbReference type="HAMAP" id="MF_00945_B">
    <property type="entry name" value="NusA_B"/>
    <property type="match status" value="1"/>
</dbReference>
<dbReference type="SUPFAM" id="SSF54814">
    <property type="entry name" value="Prokaryotic type KH domain (KH-domain type II)"/>
    <property type="match status" value="2"/>
</dbReference>
<feature type="domain" description="K Homology" evidence="10">
    <location>
        <begin position="238"/>
        <end position="310"/>
    </location>
</feature>
<dbReference type="InterPro" id="IPR009019">
    <property type="entry name" value="KH_sf_prok-type"/>
</dbReference>
<dbReference type="GO" id="GO:0031564">
    <property type="term" value="P:transcription antitermination"/>
    <property type="evidence" value="ECO:0007669"/>
    <property type="project" value="UniProtKB-UniRule"/>
</dbReference>
<name>A0A1G8G0Q6_9CLOT</name>
<feature type="coiled-coil region" evidence="8">
    <location>
        <begin position="352"/>
        <end position="379"/>
    </location>
</feature>
<evidence type="ECO:0000313" key="12">
    <source>
        <dbReference type="Proteomes" id="UP000183255"/>
    </source>
</evidence>
<dbReference type="SMART" id="SM00322">
    <property type="entry name" value="KH"/>
    <property type="match status" value="2"/>
</dbReference>
<dbReference type="EMBL" id="FNDZ01000001">
    <property type="protein sequence ID" value="SDH87973.1"/>
    <property type="molecule type" value="Genomic_DNA"/>
</dbReference>
<dbReference type="PANTHER" id="PTHR22648">
    <property type="entry name" value="TRANSCRIPTION TERMINATION FACTOR NUSA"/>
    <property type="match status" value="1"/>
</dbReference>
<evidence type="ECO:0000256" key="2">
    <source>
        <dbReference type="ARBA" id="ARBA00022490"/>
    </source>
</evidence>
<keyword evidence="6 7" id="KW-0804">Transcription</keyword>
<dbReference type="Pfam" id="PF08529">
    <property type="entry name" value="NusA_N"/>
    <property type="match status" value="1"/>
</dbReference>
<comment type="function">
    <text evidence="7">Participates in both transcription termination and antitermination.</text>
</comment>
<dbReference type="NCBIfam" id="TIGR01953">
    <property type="entry name" value="NusA"/>
    <property type="match status" value="1"/>
</dbReference>
<keyword evidence="5 7" id="KW-0805">Transcription regulation</keyword>
<keyword evidence="4 7" id="KW-0694">RNA-binding</keyword>
<gene>
    <name evidence="7" type="primary">nusA</name>
    <name evidence="11" type="ORF">SAMN05421804_101104</name>
</gene>
<evidence type="ECO:0000256" key="6">
    <source>
        <dbReference type="ARBA" id="ARBA00023163"/>
    </source>
</evidence>
<dbReference type="FunFam" id="3.30.300.20:FF:000005">
    <property type="entry name" value="Transcription termination/antitermination protein NusA"/>
    <property type="match status" value="1"/>
</dbReference>
<dbReference type="InterPro" id="IPR015946">
    <property type="entry name" value="KH_dom-like_a/b"/>
</dbReference>
<accession>A0A1G8G0Q6</accession>
<evidence type="ECO:0000256" key="5">
    <source>
        <dbReference type="ARBA" id="ARBA00023015"/>
    </source>
</evidence>
<dbReference type="RefSeq" id="WP_031572705.1">
    <property type="nucleotide sequence ID" value="NZ_FNDZ01000001.1"/>
</dbReference>
<dbReference type="InterPro" id="IPR013735">
    <property type="entry name" value="TF_NusA_N"/>
</dbReference>
<dbReference type="AlphaFoldDB" id="A0A1G8G0Q6"/>
<dbReference type="GO" id="GO:0003700">
    <property type="term" value="F:DNA-binding transcription factor activity"/>
    <property type="evidence" value="ECO:0007669"/>
    <property type="project" value="InterPro"/>
</dbReference>
<dbReference type="FunFam" id="3.30.1480.10:FF:000002">
    <property type="entry name" value="Transcription termination/antitermination protein NusA"/>
    <property type="match status" value="1"/>
</dbReference>
<dbReference type="FunFam" id="3.30.300.20:FF:000002">
    <property type="entry name" value="Transcription termination/antitermination protein NusA"/>
    <property type="match status" value="1"/>
</dbReference>
<keyword evidence="8" id="KW-0175">Coiled coil</keyword>
<evidence type="ECO:0000256" key="9">
    <source>
        <dbReference type="SAM" id="MobiDB-lite"/>
    </source>
</evidence>
<dbReference type="Pfam" id="PF26594">
    <property type="entry name" value="KH_NusA_2nd"/>
    <property type="match status" value="1"/>
</dbReference>
<dbReference type="SUPFAM" id="SSF69705">
    <property type="entry name" value="Transcription factor NusA, N-terminal domain"/>
    <property type="match status" value="1"/>
</dbReference>
<dbReference type="InterPro" id="IPR025249">
    <property type="entry name" value="TF_NusA_KH_1st"/>
</dbReference>
<proteinExistence type="inferred from homology"/>
<dbReference type="SUPFAM" id="SSF50249">
    <property type="entry name" value="Nucleic acid-binding proteins"/>
    <property type="match status" value="1"/>
</dbReference>
<dbReference type="InterPro" id="IPR036555">
    <property type="entry name" value="NusA_N_sf"/>
</dbReference>
<reference evidence="11 12" key="1">
    <citation type="submission" date="2016-10" db="EMBL/GenBank/DDBJ databases">
        <authorList>
            <person name="de Groot N.N."/>
        </authorList>
    </citation>
    <scope>NUCLEOTIDE SEQUENCE [LARGE SCALE GENOMIC DNA]</scope>
    <source>
        <strain evidence="11 12">CGMCC 1.5058</strain>
    </source>
</reference>
<feature type="region of interest" description="Disordered" evidence="9">
    <location>
        <begin position="379"/>
        <end position="403"/>
    </location>
</feature>
<organism evidence="11 12">
    <name type="scientific">Proteiniclasticum ruminis</name>
    <dbReference type="NCBI Taxonomy" id="398199"/>
    <lineage>
        <taxon>Bacteria</taxon>
        <taxon>Bacillati</taxon>
        <taxon>Bacillota</taxon>
        <taxon>Clostridia</taxon>
        <taxon>Eubacteriales</taxon>
        <taxon>Clostridiaceae</taxon>
        <taxon>Proteiniclasticum</taxon>
    </lineage>
</organism>
<dbReference type="GO" id="GO:0005829">
    <property type="term" value="C:cytosol"/>
    <property type="evidence" value="ECO:0007669"/>
    <property type="project" value="TreeGrafter"/>
</dbReference>
<dbReference type="Proteomes" id="UP000183255">
    <property type="component" value="Unassembled WGS sequence"/>
</dbReference>
<evidence type="ECO:0000256" key="1">
    <source>
        <dbReference type="ARBA" id="ARBA00022472"/>
    </source>
</evidence>
<evidence type="ECO:0000256" key="8">
    <source>
        <dbReference type="SAM" id="Coils"/>
    </source>
</evidence>
<protein>
    <recommendedName>
        <fullName evidence="7">Transcription termination/antitermination protein NusA</fullName>
    </recommendedName>
</protein>
<keyword evidence="3 7" id="KW-0889">Transcription antitermination</keyword>
<dbReference type="Gene3D" id="2.40.50.140">
    <property type="entry name" value="Nucleic acid-binding proteins"/>
    <property type="match status" value="1"/>
</dbReference>
<dbReference type="CDD" id="cd04455">
    <property type="entry name" value="S1_NusA"/>
    <property type="match status" value="1"/>
</dbReference>
<keyword evidence="2 7" id="KW-0963">Cytoplasm</keyword>
<dbReference type="Pfam" id="PF13184">
    <property type="entry name" value="KH_NusA_1st"/>
    <property type="match status" value="1"/>
</dbReference>
<dbReference type="InterPro" id="IPR010213">
    <property type="entry name" value="TF_NusA"/>
</dbReference>
<dbReference type="PROSITE" id="PS50084">
    <property type="entry name" value="KH_TYPE_1"/>
    <property type="match status" value="1"/>
</dbReference>
<dbReference type="InterPro" id="IPR058582">
    <property type="entry name" value="KH_NusA_2nd"/>
</dbReference>
<dbReference type="GO" id="GO:0006353">
    <property type="term" value="P:DNA-templated transcription termination"/>
    <property type="evidence" value="ECO:0007669"/>
    <property type="project" value="UniProtKB-UniRule"/>
</dbReference>
<dbReference type="Gene3D" id="3.30.300.20">
    <property type="match status" value="2"/>
</dbReference>
<dbReference type="InterPro" id="IPR004087">
    <property type="entry name" value="KH_dom"/>
</dbReference>
<dbReference type="PANTHER" id="PTHR22648:SF0">
    <property type="entry name" value="TRANSCRIPTION TERMINATION_ANTITERMINATION PROTEIN NUSA"/>
    <property type="match status" value="1"/>
</dbReference>
<comment type="similarity">
    <text evidence="7">Belongs to the NusA family.</text>
</comment>
<evidence type="ECO:0000256" key="7">
    <source>
        <dbReference type="HAMAP-Rule" id="MF_00945"/>
    </source>
</evidence>
<dbReference type="CDD" id="cd02134">
    <property type="entry name" value="KH-II_NusA_rpt1"/>
    <property type="match status" value="1"/>
</dbReference>
<sequence>MAKATVKKKDEVILALKAIAEEKGISEEMLFETLEDAMIAAYKKNYVNSGSQNVRVNIDRETGEIKVFSLRRIVEEVMDPQDEISLEEAKEIDPRYELLDVVENEVTPANFARVAAQSAKQIVTQRIKEAERSILYNQYHEKEFDVIMGTVQRKDKGNIYIDLGKTETVLTPQEQIPGENYQFNDKILLYIVEVKQNPKGPMISVSRTHPGLVKRLFEKEVPEIYEGIVEIKAISREAGSRTKIAVYSNDSEVEPMGACVGPRGTRVQNIVNELRNEKIDIIKWSKDPKEFIANALSPAKVLDVIIMNEGNACKVVVEDNQLSLAIGKEGQNVRLAAKLTGWKIDIKSKKQYEQELLEKAELEEDVVRTEEILVDAVTEEAETAETASELMEDTDIQEEDSEA</sequence>